<reference evidence="9" key="1">
    <citation type="submission" date="2015-05" db="EMBL/GenBank/DDBJ databases">
        <authorList>
            <person name="Fogelqvist Johan"/>
        </authorList>
    </citation>
    <scope>NUCLEOTIDE SEQUENCE [LARGE SCALE GENOMIC DNA]</scope>
</reference>
<feature type="region of interest" description="Disordered" evidence="5">
    <location>
        <begin position="1490"/>
        <end position="1519"/>
    </location>
</feature>
<keyword evidence="2 6" id="KW-0812">Transmembrane</keyword>
<evidence type="ECO:0000259" key="7">
    <source>
        <dbReference type="Pfam" id="PF13886"/>
    </source>
</evidence>
<dbReference type="Pfam" id="PF13886">
    <property type="entry name" value="TM7S3_TM198"/>
    <property type="match status" value="1"/>
</dbReference>
<gene>
    <name evidence="8" type="ORF">BN1723_000631</name>
</gene>
<feature type="region of interest" description="Disordered" evidence="5">
    <location>
        <begin position="313"/>
        <end position="336"/>
    </location>
</feature>
<dbReference type="GO" id="GO:0016020">
    <property type="term" value="C:membrane"/>
    <property type="evidence" value="ECO:0007669"/>
    <property type="project" value="UniProtKB-SubCell"/>
</dbReference>
<feature type="region of interest" description="Disordered" evidence="5">
    <location>
        <begin position="446"/>
        <end position="504"/>
    </location>
</feature>
<comment type="subcellular location">
    <subcellularLocation>
        <location evidence="1">Membrane</location>
        <topology evidence="1">Multi-pass membrane protein</topology>
    </subcellularLocation>
</comment>
<evidence type="ECO:0000313" key="8">
    <source>
        <dbReference type="EMBL" id="CRK39074.1"/>
    </source>
</evidence>
<feature type="region of interest" description="Disordered" evidence="5">
    <location>
        <begin position="978"/>
        <end position="1076"/>
    </location>
</feature>
<feature type="compositionally biased region" description="Polar residues" evidence="5">
    <location>
        <begin position="455"/>
        <end position="471"/>
    </location>
</feature>
<name>A0A0G4MY85_VERLO</name>
<feature type="compositionally biased region" description="Low complexity" evidence="5">
    <location>
        <begin position="51"/>
        <end position="61"/>
    </location>
</feature>
<evidence type="ECO:0000256" key="3">
    <source>
        <dbReference type="ARBA" id="ARBA00022989"/>
    </source>
</evidence>
<protein>
    <recommendedName>
        <fullName evidence="7">TM7S3/TM198-like domain-containing protein</fullName>
    </recommendedName>
</protein>
<feature type="compositionally biased region" description="Polar residues" evidence="5">
    <location>
        <begin position="1051"/>
        <end position="1066"/>
    </location>
</feature>
<evidence type="ECO:0000256" key="2">
    <source>
        <dbReference type="ARBA" id="ARBA00022692"/>
    </source>
</evidence>
<dbReference type="InterPro" id="IPR025256">
    <property type="entry name" value="TM7S3/TM198-like_dom"/>
</dbReference>
<evidence type="ECO:0000256" key="5">
    <source>
        <dbReference type="SAM" id="MobiDB-lite"/>
    </source>
</evidence>
<feature type="transmembrane region" description="Helical" evidence="6">
    <location>
        <begin position="530"/>
        <end position="548"/>
    </location>
</feature>
<feature type="transmembrane region" description="Helical" evidence="6">
    <location>
        <begin position="665"/>
        <end position="686"/>
    </location>
</feature>
<feature type="transmembrane region" description="Helical" evidence="6">
    <location>
        <begin position="613"/>
        <end position="630"/>
    </location>
</feature>
<proteinExistence type="predicted"/>
<feature type="transmembrane region" description="Helical" evidence="6">
    <location>
        <begin position="642"/>
        <end position="659"/>
    </location>
</feature>
<evidence type="ECO:0000256" key="6">
    <source>
        <dbReference type="SAM" id="Phobius"/>
    </source>
</evidence>
<feature type="compositionally biased region" description="Basic and acidic residues" evidence="5">
    <location>
        <begin position="930"/>
        <end position="943"/>
    </location>
</feature>
<feature type="region of interest" description="Disordered" evidence="5">
    <location>
        <begin position="875"/>
        <end position="943"/>
    </location>
</feature>
<keyword evidence="3 6" id="KW-1133">Transmembrane helix</keyword>
<keyword evidence="4 6" id="KW-0472">Membrane</keyword>
<feature type="compositionally biased region" description="Polar residues" evidence="5">
    <location>
        <begin position="478"/>
        <end position="501"/>
    </location>
</feature>
<dbReference type="EMBL" id="CVQI01031718">
    <property type="protein sequence ID" value="CRK39074.1"/>
    <property type="molecule type" value="Genomic_DNA"/>
</dbReference>
<feature type="domain" description="TM7S3/TM198-like" evidence="7">
    <location>
        <begin position="535"/>
        <end position="738"/>
    </location>
</feature>
<feature type="compositionally biased region" description="Polar residues" evidence="5">
    <location>
        <begin position="793"/>
        <end position="803"/>
    </location>
</feature>
<feature type="compositionally biased region" description="Acidic residues" evidence="5">
    <location>
        <begin position="170"/>
        <end position="184"/>
    </location>
</feature>
<feature type="region of interest" description="Disordered" evidence="5">
    <location>
        <begin position="773"/>
        <end position="823"/>
    </location>
</feature>
<accession>A0A0G4MY85</accession>
<feature type="compositionally biased region" description="Basic and acidic residues" evidence="5">
    <location>
        <begin position="805"/>
        <end position="818"/>
    </location>
</feature>
<evidence type="ECO:0000256" key="4">
    <source>
        <dbReference type="ARBA" id="ARBA00023136"/>
    </source>
</evidence>
<feature type="region of interest" description="Disordered" evidence="5">
    <location>
        <begin position="1"/>
        <end position="99"/>
    </location>
</feature>
<dbReference type="PANTHER" id="PTHR39469">
    <property type="entry name" value="CHROMOSOME 1, WHOLE GENOME SHOTGUN SEQUENCE"/>
    <property type="match status" value="1"/>
</dbReference>
<evidence type="ECO:0000313" key="9">
    <source>
        <dbReference type="Proteomes" id="UP000045706"/>
    </source>
</evidence>
<dbReference type="PANTHER" id="PTHR39469:SF1">
    <property type="entry name" value="DUF4203 DOMAIN-CONTAINING PROTEIN"/>
    <property type="match status" value="1"/>
</dbReference>
<feature type="compositionally biased region" description="Basic and acidic residues" evidence="5">
    <location>
        <begin position="773"/>
        <end position="786"/>
    </location>
</feature>
<feature type="region of interest" description="Disordered" evidence="5">
    <location>
        <begin position="1092"/>
        <end position="1111"/>
    </location>
</feature>
<feature type="region of interest" description="Disordered" evidence="5">
    <location>
        <begin position="1116"/>
        <end position="1148"/>
    </location>
</feature>
<sequence>MSDDSPPRAPPPTLPNMTNTTTVKSPPPPPPNGHAIRRANTIDESYRRPRSSVTSAAATASGPYDVPRRRDSTLSDYSLGDAGDLFNPKPLRHQPSAEDGSKWTHLPIAFALLPAVGGILFQNGSAIVTDVMLLGLSAVFLHWSVTQPWNWYHSAQEVRIHEELSSSLAVDDESDPDPTSETEPADASSAEAKPDIKRRTATDATSDALAELYLHEVLALASCFFFPILGAYLLHTIRAQLSRPSEGLVSNYNLSIFLLAAELRPMSHMIRLVQSRTLRLQRYVHENPYSQVAANSTHMATLQERIEALEARPASAAATTAGTSQKQQQNGAAEQKQQAALLRDVRNAIQPELDALNRAVRRYEKKATVLAMQTESRFGMLDARLSDAIALAAAAAKNSAAQPSLLRWLTESTWSLCMLPFRALTSVLLLPFRTLLGLLKRQKRAPDKTARSARSRASQTGEVAATTTNGSSDEEETASASPRGSATSASDNASVAPTPSGLSEDDSNIDLFNATIPEGQLPLQPEITPGWAVSGVLLLLSGAVYTLIGIKNTWLHTFFSTAYLASLGTAVLIVYVMEPPISSGIQGAYVVAVALTGLILGGVTTFFKEVTEGLGCMLGGFCLSMWLLCLRPGGLFHASSSKIVFIACLTLGSFAFYFSRYTRDYALIVCIAFSGATVAVLGIDCFSRAGLKEFWAYIWDLNENIFPLGATTYPMTRGIRVEIAAIILIFLAGIISQMKLWRIIKERRAERAAKRAEGQRNLEAEEANVGRQIEAENARERREWERAYGSGEGQSTAGSSDSATDCEKHPEKAVDGKSSRAQSTVHVQAIEMDDMKSTGSAEAPTQKAPGGIMVSPKENDGIVTVRVARDDDTLPAAIGEGGEDLDEKRPPPQDQGVQNIAPGAHVAGYSSGEPAAPAPHVVPLPFKVPNEGDKGLNQDDDRSSVATFAADEVEDARDVNKRHSMAKRLSQSSIQLIRRVSHRTARSIQHEPSHSQEELVIPKAPRGDDDGSVAATMDIASLDGDDRSVAGESRRSFEINAELANKDKSDPTSGNQKTPTTAQQPDVASAHADKHISTAETVATDILNAADIEGGGKNEGAAPTAPADRLSMATAVEAAQEEETLAARSIQQSPKASVKGKSVASVESTPASLTQERLPIALSRVAMSYRTNEWAKHLSHADMPEPDTLQLNDYVAEEMTANPKNEVARPLNVEELQQTANTGAPAPNPPLQFDPQSLTALTRADSRQSSKSPVVPSGARDTMMTSTTAASVVPGLYKHSNQSGPLNHQASMPGIRRSSTNLHIQPITEEAQDVQAKRRNSSGAHSFVPSSPVAAFVADRPPVPGVVSYSSPQTLLGQREMFLRNKSNPSLPSMMTMPDMQGAARTPSESGSLYNYPAYGSQPLPRARDNDDMPMAQRKELMRQIGLLRSSGSYGSLPPGAVTYTPPPAASAETLAFDSHQPQRYSTLPSEAARKSQLANFRQSVQQDLRAGTPLGGQGSGRETPFHSAQATGAGGNDLKRSLDVQRSLLLSQKEAEAQRREMERWEKERGDRAFAARMQSGDLMEAHRDIMRRMQSQANVKDE</sequence>
<dbReference type="Proteomes" id="UP000045706">
    <property type="component" value="Unassembled WGS sequence"/>
</dbReference>
<feature type="transmembrane region" description="Helical" evidence="6">
    <location>
        <begin position="554"/>
        <end position="576"/>
    </location>
</feature>
<feature type="transmembrane region" description="Helical" evidence="6">
    <location>
        <begin position="588"/>
        <end position="607"/>
    </location>
</feature>
<evidence type="ECO:0000256" key="1">
    <source>
        <dbReference type="ARBA" id="ARBA00004141"/>
    </source>
</evidence>
<feature type="region of interest" description="Disordered" evidence="5">
    <location>
        <begin position="836"/>
        <end position="857"/>
    </location>
</feature>
<feature type="compositionally biased region" description="Basic and acidic residues" evidence="5">
    <location>
        <begin position="1024"/>
        <end position="1037"/>
    </location>
</feature>
<feature type="region of interest" description="Disordered" evidence="5">
    <location>
        <begin position="1241"/>
        <end position="1263"/>
    </location>
</feature>
<feature type="compositionally biased region" description="Basic and acidic residues" evidence="5">
    <location>
        <begin position="988"/>
        <end position="997"/>
    </location>
</feature>
<organism evidence="8 9">
    <name type="scientific">Verticillium longisporum</name>
    <name type="common">Verticillium dahliae var. longisporum</name>
    <dbReference type="NCBI Taxonomy" id="100787"/>
    <lineage>
        <taxon>Eukaryota</taxon>
        <taxon>Fungi</taxon>
        <taxon>Dikarya</taxon>
        <taxon>Ascomycota</taxon>
        <taxon>Pezizomycotina</taxon>
        <taxon>Sordariomycetes</taxon>
        <taxon>Hypocreomycetidae</taxon>
        <taxon>Glomerellales</taxon>
        <taxon>Plectosphaerellaceae</taxon>
        <taxon>Verticillium</taxon>
    </lineage>
</organism>
<feature type="region of interest" description="Disordered" evidence="5">
    <location>
        <begin position="168"/>
        <end position="200"/>
    </location>
</feature>